<reference evidence="1" key="2">
    <citation type="submission" date="2013-04" db="UniProtKB">
        <authorList>
            <consortium name="EnsemblPlants"/>
        </authorList>
    </citation>
    <scope>IDENTIFICATION</scope>
</reference>
<dbReference type="HOGENOM" id="CLU_1770929_0_0_1"/>
<dbReference type="AlphaFoldDB" id="J3MR47"/>
<evidence type="ECO:0000313" key="1">
    <source>
        <dbReference type="EnsemblPlants" id="OB08G15760.1"/>
    </source>
</evidence>
<organism evidence="1">
    <name type="scientific">Oryza brachyantha</name>
    <name type="common">malo sina</name>
    <dbReference type="NCBI Taxonomy" id="4533"/>
    <lineage>
        <taxon>Eukaryota</taxon>
        <taxon>Viridiplantae</taxon>
        <taxon>Streptophyta</taxon>
        <taxon>Embryophyta</taxon>
        <taxon>Tracheophyta</taxon>
        <taxon>Spermatophyta</taxon>
        <taxon>Magnoliopsida</taxon>
        <taxon>Liliopsida</taxon>
        <taxon>Poales</taxon>
        <taxon>Poaceae</taxon>
        <taxon>BOP clade</taxon>
        <taxon>Oryzoideae</taxon>
        <taxon>Oryzeae</taxon>
        <taxon>Oryzinae</taxon>
        <taxon>Oryza</taxon>
    </lineage>
</organism>
<dbReference type="Proteomes" id="UP000006038">
    <property type="component" value="Chromosome 8"/>
</dbReference>
<evidence type="ECO:0000313" key="2">
    <source>
        <dbReference type="Proteomes" id="UP000006038"/>
    </source>
</evidence>
<dbReference type="EnsemblPlants" id="OB08G15760.1">
    <property type="protein sequence ID" value="OB08G15760.1"/>
    <property type="gene ID" value="OB08G15760"/>
</dbReference>
<dbReference type="Gramene" id="OB08G15760.1">
    <property type="protein sequence ID" value="OB08G15760.1"/>
    <property type="gene ID" value="OB08G15760"/>
</dbReference>
<keyword evidence="2" id="KW-1185">Reference proteome</keyword>
<reference evidence="1" key="1">
    <citation type="journal article" date="2013" name="Nat. Commun.">
        <title>Whole-genome sequencing of Oryza brachyantha reveals mechanisms underlying Oryza genome evolution.</title>
        <authorList>
            <person name="Chen J."/>
            <person name="Huang Q."/>
            <person name="Gao D."/>
            <person name="Wang J."/>
            <person name="Lang Y."/>
            <person name="Liu T."/>
            <person name="Li B."/>
            <person name="Bai Z."/>
            <person name="Luis Goicoechea J."/>
            <person name="Liang C."/>
            <person name="Chen C."/>
            <person name="Zhang W."/>
            <person name="Sun S."/>
            <person name="Liao Y."/>
            <person name="Zhang X."/>
            <person name="Yang L."/>
            <person name="Song C."/>
            <person name="Wang M."/>
            <person name="Shi J."/>
            <person name="Liu G."/>
            <person name="Liu J."/>
            <person name="Zhou H."/>
            <person name="Zhou W."/>
            <person name="Yu Q."/>
            <person name="An N."/>
            <person name="Chen Y."/>
            <person name="Cai Q."/>
            <person name="Wang B."/>
            <person name="Liu B."/>
            <person name="Min J."/>
            <person name="Huang Y."/>
            <person name="Wu H."/>
            <person name="Li Z."/>
            <person name="Zhang Y."/>
            <person name="Yin Y."/>
            <person name="Song W."/>
            <person name="Jiang J."/>
            <person name="Jackson S.A."/>
            <person name="Wing R.A."/>
            <person name="Wang J."/>
            <person name="Chen M."/>
        </authorList>
    </citation>
    <scope>NUCLEOTIDE SEQUENCE [LARGE SCALE GENOMIC DNA]</scope>
    <source>
        <strain evidence="1">cv. IRGC 101232</strain>
    </source>
</reference>
<name>J3MR47_ORYBR</name>
<proteinExistence type="predicted"/>
<protein>
    <submittedName>
        <fullName evidence="1">Uncharacterized protein</fullName>
    </submittedName>
</protein>
<sequence>MPEHSRLQLHPLAPSRASVTDTLGPGHHRFADSFHFLVDSFGDFHGEEISCPILAPQNFPVNSGQTKLLLMSTENPQRITFWHWHIRTGPYACCHVARRRSHVCTLHYPVHHVVTGMATRFWRHKYIELPLLATSALHPSDQLRNSE</sequence>
<accession>J3MR47</accession>